<keyword evidence="2" id="KW-0732">Signal</keyword>
<proteinExistence type="predicted"/>
<dbReference type="RefSeq" id="WP_261759666.1">
    <property type="nucleotide sequence ID" value="NZ_CP104562.2"/>
</dbReference>
<evidence type="ECO:0000256" key="2">
    <source>
        <dbReference type="ARBA" id="ARBA00022729"/>
    </source>
</evidence>
<dbReference type="PANTHER" id="PTHR36307">
    <property type="entry name" value="FLAGELLA BASAL BODY P-RING FORMATION PROTEIN FLGA"/>
    <property type="match status" value="1"/>
</dbReference>
<dbReference type="InterPro" id="IPR013974">
    <property type="entry name" value="SAF"/>
</dbReference>
<dbReference type="Proteomes" id="UP001064933">
    <property type="component" value="Chromosome"/>
</dbReference>
<evidence type="ECO:0000256" key="1">
    <source>
        <dbReference type="ARBA" id="ARBA00004418"/>
    </source>
</evidence>
<comment type="subcellular location">
    <subcellularLocation>
        <location evidence="1">Periplasm</location>
    </subcellularLocation>
</comment>
<keyword evidence="5" id="KW-0966">Cell projection</keyword>
<dbReference type="Pfam" id="PF17656">
    <property type="entry name" value="ChapFlgA_N"/>
    <property type="match status" value="1"/>
</dbReference>
<dbReference type="Gene3D" id="3.90.1210.10">
    <property type="entry name" value="Antifreeze-like/N-acetylneuraminic acid synthase C-terminal domain"/>
    <property type="match status" value="1"/>
</dbReference>
<name>A0ABY6B379_9BURK</name>
<feature type="domain" description="SAF" evidence="4">
    <location>
        <begin position="182"/>
        <end position="244"/>
    </location>
</feature>
<gene>
    <name evidence="5" type="primary">flgA</name>
    <name evidence="5" type="ORF">N4261_08165</name>
</gene>
<dbReference type="NCBIfam" id="TIGR03170">
    <property type="entry name" value="flgA_cterm"/>
    <property type="match status" value="1"/>
</dbReference>
<dbReference type="Pfam" id="PF13144">
    <property type="entry name" value="ChapFlgA"/>
    <property type="match status" value="1"/>
</dbReference>
<reference evidence="5" key="1">
    <citation type="submission" date="2022-10" db="EMBL/GenBank/DDBJ databases">
        <title>Characterization and whole genome sequencing of a new Roseateles species, isolated from fresh water.</title>
        <authorList>
            <person name="Guliayeva D.Y."/>
            <person name="Akhremchuk A.E."/>
            <person name="Sikolenko M.A."/>
            <person name="Valentovich L.N."/>
            <person name="Sidarenka A.V."/>
        </authorList>
    </citation>
    <scope>NUCLEOTIDE SEQUENCE</scope>
    <source>
        <strain evidence="5">BIM B-1768</strain>
    </source>
</reference>
<evidence type="ECO:0000313" key="5">
    <source>
        <dbReference type="EMBL" id="UXH79848.1"/>
    </source>
</evidence>
<dbReference type="InterPro" id="IPR041231">
    <property type="entry name" value="FlgA_N"/>
</dbReference>
<keyword evidence="3" id="KW-0574">Periplasm</keyword>
<evidence type="ECO:0000313" key="6">
    <source>
        <dbReference type="Proteomes" id="UP001064933"/>
    </source>
</evidence>
<accession>A0ABY6B379</accession>
<evidence type="ECO:0000259" key="4">
    <source>
        <dbReference type="SMART" id="SM00858"/>
    </source>
</evidence>
<keyword evidence="5" id="KW-0282">Flagellum</keyword>
<dbReference type="SMART" id="SM00858">
    <property type="entry name" value="SAF"/>
    <property type="match status" value="1"/>
</dbReference>
<dbReference type="EMBL" id="CP104562">
    <property type="protein sequence ID" value="UXH79848.1"/>
    <property type="molecule type" value="Genomic_DNA"/>
</dbReference>
<dbReference type="PANTHER" id="PTHR36307:SF1">
    <property type="entry name" value="FLAGELLA BASAL BODY P-RING FORMATION PROTEIN FLGA"/>
    <property type="match status" value="1"/>
</dbReference>
<organism evidence="5 6">
    <name type="scientific">Roseateles amylovorans</name>
    <dbReference type="NCBI Taxonomy" id="2978473"/>
    <lineage>
        <taxon>Bacteria</taxon>
        <taxon>Pseudomonadati</taxon>
        <taxon>Pseudomonadota</taxon>
        <taxon>Betaproteobacteria</taxon>
        <taxon>Burkholderiales</taxon>
        <taxon>Sphaerotilaceae</taxon>
        <taxon>Roseateles</taxon>
    </lineage>
</organism>
<dbReference type="InterPro" id="IPR017585">
    <property type="entry name" value="SAF_FlgA"/>
</dbReference>
<evidence type="ECO:0000256" key="3">
    <source>
        <dbReference type="ARBA" id="ARBA00022764"/>
    </source>
</evidence>
<dbReference type="CDD" id="cd11614">
    <property type="entry name" value="SAF_CpaB_FlgA_like"/>
    <property type="match status" value="1"/>
</dbReference>
<keyword evidence="5" id="KW-0969">Cilium</keyword>
<keyword evidence="6" id="KW-1185">Reference proteome</keyword>
<dbReference type="InterPro" id="IPR039246">
    <property type="entry name" value="Flagellar_FlgA"/>
</dbReference>
<dbReference type="Gene3D" id="2.30.30.760">
    <property type="match status" value="1"/>
</dbReference>
<protein>
    <submittedName>
        <fullName evidence="5">Flagellar basal body P-ring formation chaperone FlgA</fullName>
    </submittedName>
</protein>
<sequence>MSTRPHAYAPVQGHTHAPAVPGRMAAVLLTALLMVGGIPAARAQAQSPTQNQYQTQAQAQAQTQTQTQAQAQAQSPVAGAAGSPTALSAVAAGGHGAVDDALQQRLQMLAMAGARQVAPTQARVEVELGRLDPRLRLAPCEQIQPYLPPGLRMWGRTRIGLRCLSGPTKWNVSLPLTIKVYGQAYVSVADLPVGTELTSDHLRLAEIDIAGDAGAIYTQPDAWQGRRLAKPLAAGEALRSSDLKLRQWVQPGDRVQVLATGQGYAVAGEGQAIGVGLEGQDVRVRFDNGRMVTGRTVGERRVEVPL</sequence>